<dbReference type="CDD" id="cd05301">
    <property type="entry name" value="GDH"/>
    <property type="match status" value="1"/>
</dbReference>
<dbReference type="SUPFAM" id="SSF51735">
    <property type="entry name" value="NAD(P)-binding Rossmann-fold domains"/>
    <property type="match status" value="1"/>
</dbReference>
<dbReference type="OrthoDB" id="9793626at2"/>
<dbReference type="Proteomes" id="UP000249065">
    <property type="component" value="Unassembled WGS sequence"/>
</dbReference>
<evidence type="ECO:0000259" key="5">
    <source>
        <dbReference type="Pfam" id="PF00389"/>
    </source>
</evidence>
<dbReference type="FunFam" id="3.40.50.720:FF:000203">
    <property type="entry name" value="D-3-phosphoglycerate dehydrogenase (SerA)"/>
    <property type="match status" value="1"/>
</dbReference>
<evidence type="ECO:0000256" key="3">
    <source>
        <dbReference type="ARBA" id="ARBA00023027"/>
    </source>
</evidence>
<sequence>MPKPILLVTRKLPDAIEARASRDYDARLNPQDEPWSTDGAEIARRATAAKADGILGAAGDQFNAACIKALPDSVKVIATFSVGFDHIDIEAAKARGIVVVNTPEVLSFATAECAFTLLLMAARRAVEGEALVRSGQWQGWAPTQLMGVTLEHKKLGILGFGRIGRELANMARGFRMEIHYRDMQRLPPELEQGAIYHDNEDSFLSTIDMISMHVPGGAGTRHWLNAERLAKMKKGAIVINTGRGGSLDDAALIAALKSGHIRAAGLDVYDGEPKVNPGYLPLQNVVLLPHLGSATIETRDAMGNRALENLDAVLLKGAAPPHRVA</sequence>
<dbReference type="GO" id="GO:0030267">
    <property type="term" value="F:glyoxylate reductase (NADPH) activity"/>
    <property type="evidence" value="ECO:0007669"/>
    <property type="project" value="TreeGrafter"/>
</dbReference>
<reference evidence="8" key="1">
    <citation type="submission" date="2018-06" db="EMBL/GenBank/DDBJ databases">
        <authorList>
            <person name="Khan S.A."/>
        </authorList>
    </citation>
    <scope>NUCLEOTIDE SEQUENCE [LARGE SCALE GENOMIC DNA]</scope>
    <source>
        <strain evidence="8">DB-1506</strain>
    </source>
</reference>
<accession>A0A327M454</accession>
<dbReference type="GO" id="GO:0016618">
    <property type="term" value="F:hydroxypyruvate reductase [NAD(P)H] activity"/>
    <property type="evidence" value="ECO:0007669"/>
    <property type="project" value="TreeGrafter"/>
</dbReference>
<evidence type="ECO:0000313" key="7">
    <source>
        <dbReference type="EMBL" id="RAI57002.1"/>
    </source>
</evidence>
<dbReference type="InterPro" id="IPR036291">
    <property type="entry name" value="NAD(P)-bd_dom_sf"/>
</dbReference>
<organism evidence="7 8">
    <name type="scientific">Roseicella frigidaeris</name>
    <dbReference type="NCBI Taxonomy" id="2230885"/>
    <lineage>
        <taxon>Bacteria</taxon>
        <taxon>Pseudomonadati</taxon>
        <taxon>Pseudomonadota</taxon>
        <taxon>Alphaproteobacteria</taxon>
        <taxon>Acetobacterales</taxon>
        <taxon>Roseomonadaceae</taxon>
        <taxon>Roseicella</taxon>
    </lineage>
</organism>
<comment type="similarity">
    <text evidence="1 4">Belongs to the D-isomer specific 2-hydroxyacid dehydrogenase family.</text>
</comment>
<evidence type="ECO:0000259" key="6">
    <source>
        <dbReference type="Pfam" id="PF02826"/>
    </source>
</evidence>
<keyword evidence="2 4" id="KW-0560">Oxidoreductase</keyword>
<dbReference type="PANTHER" id="PTHR10996">
    <property type="entry name" value="2-HYDROXYACID DEHYDROGENASE-RELATED"/>
    <property type="match status" value="1"/>
</dbReference>
<keyword evidence="3" id="KW-0520">NAD</keyword>
<dbReference type="EMBL" id="QLIX01000022">
    <property type="protein sequence ID" value="RAI57002.1"/>
    <property type="molecule type" value="Genomic_DNA"/>
</dbReference>
<gene>
    <name evidence="7" type="ORF">DOO78_21090</name>
</gene>
<protein>
    <submittedName>
        <fullName evidence="7">D-glycerate dehydrogenase</fullName>
    </submittedName>
</protein>
<feature type="domain" description="D-isomer specific 2-hydroxyacid dehydrogenase NAD-binding" evidence="6">
    <location>
        <begin position="116"/>
        <end position="292"/>
    </location>
</feature>
<keyword evidence="8" id="KW-1185">Reference proteome</keyword>
<dbReference type="GO" id="GO:0005829">
    <property type="term" value="C:cytosol"/>
    <property type="evidence" value="ECO:0007669"/>
    <property type="project" value="TreeGrafter"/>
</dbReference>
<comment type="caution">
    <text evidence="7">The sequence shown here is derived from an EMBL/GenBank/DDBJ whole genome shotgun (WGS) entry which is preliminary data.</text>
</comment>
<dbReference type="Gene3D" id="3.40.50.720">
    <property type="entry name" value="NAD(P)-binding Rossmann-like Domain"/>
    <property type="match status" value="2"/>
</dbReference>
<dbReference type="Pfam" id="PF02826">
    <property type="entry name" value="2-Hacid_dh_C"/>
    <property type="match status" value="1"/>
</dbReference>
<dbReference type="PANTHER" id="PTHR10996:SF283">
    <property type="entry name" value="GLYOXYLATE_HYDROXYPYRUVATE REDUCTASE B"/>
    <property type="match status" value="1"/>
</dbReference>
<dbReference type="SUPFAM" id="SSF52283">
    <property type="entry name" value="Formate/glycerate dehydrogenase catalytic domain-like"/>
    <property type="match status" value="1"/>
</dbReference>
<dbReference type="AlphaFoldDB" id="A0A327M454"/>
<name>A0A327M454_9PROT</name>
<dbReference type="RefSeq" id="WP_111471859.1">
    <property type="nucleotide sequence ID" value="NZ_QLIX01000022.1"/>
</dbReference>
<proteinExistence type="inferred from homology"/>
<evidence type="ECO:0000256" key="2">
    <source>
        <dbReference type="ARBA" id="ARBA00023002"/>
    </source>
</evidence>
<dbReference type="Pfam" id="PF00389">
    <property type="entry name" value="2-Hacid_dh"/>
    <property type="match status" value="1"/>
</dbReference>
<evidence type="ECO:0000256" key="1">
    <source>
        <dbReference type="ARBA" id="ARBA00005854"/>
    </source>
</evidence>
<dbReference type="InterPro" id="IPR050223">
    <property type="entry name" value="D-isomer_2-hydroxyacid_DH"/>
</dbReference>
<dbReference type="InterPro" id="IPR006140">
    <property type="entry name" value="D-isomer_DH_NAD-bd"/>
</dbReference>
<dbReference type="GO" id="GO:0051287">
    <property type="term" value="F:NAD binding"/>
    <property type="evidence" value="ECO:0007669"/>
    <property type="project" value="InterPro"/>
</dbReference>
<evidence type="ECO:0000256" key="4">
    <source>
        <dbReference type="RuleBase" id="RU003719"/>
    </source>
</evidence>
<dbReference type="InterPro" id="IPR006139">
    <property type="entry name" value="D-isomer_2_OHA_DH_cat_dom"/>
</dbReference>
<evidence type="ECO:0000313" key="8">
    <source>
        <dbReference type="Proteomes" id="UP000249065"/>
    </source>
</evidence>
<feature type="domain" description="D-isomer specific 2-hydroxyacid dehydrogenase catalytic" evidence="5">
    <location>
        <begin position="47"/>
        <end position="324"/>
    </location>
</feature>